<dbReference type="SUPFAM" id="SSF56784">
    <property type="entry name" value="HAD-like"/>
    <property type="match status" value="1"/>
</dbReference>
<feature type="transmembrane region" description="Helical" evidence="7">
    <location>
        <begin position="219"/>
        <end position="238"/>
    </location>
</feature>
<evidence type="ECO:0000256" key="1">
    <source>
        <dbReference type="ARBA" id="ARBA00004141"/>
    </source>
</evidence>
<keyword evidence="3" id="KW-0479">Metal-binding</keyword>
<keyword evidence="5 7" id="KW-1133">Transmembrane helix</keyword>
<feature type="domain" description="P-type ATPase C-terminal" evidence="8">
    <location>
        <begin position="79"/>
        <end position="306"/>
    </location>
</feature>
<dbReference type="GO" id="GO:0005524">
    <property type="term" value="F:ATP binding"/>
    <property type="evidence" value="ECO:0007669"/>
    <property type="project" value="InterPro"/>
</dbReference>
<organism evidence="9">
    <name type="scientific">Cryptomonas curvata</name>
    <dbReference type="NCBI Taxonomy" id="233186"/>
    <lineage>
        <taxon>Eukaryota</taxon>
        <taxon>Cryptophyceae</taxon>
        <taxon>Cryptomonadales</taxon>
        <taxon>Cryptomonadaceae</taxon>
        <taxon>Cryptomonas</taxon>
    </lineage>
</organism>
<dbReference type="Pfam" id="PF16212">
    <property type="entry name" value="PhoLip_ATPase_C"/>
    <property type="match status" value="1"/>
</dbReference>
<dbReference type="InterPro" id="IPR032630">
    <property type="entry name" value="P_typ_ATPase_c"/>
</dbReference>
<keyword evidence="6 7" id="KW-0472">Membrane</keyword>
<evidence type="ECO:0000256" key="4">
    <source>
        <dbReference type="ARBA" id="ARBA00022842"/>
    </source>
</evidence>
<dbReference type="GO" id="GO:0005886">
    <property type="term" value="C:plasma membrane"/>
    <property type="evidence" value="ECO:0007669"/>
    <property type="project" value="TreeGrafter"/>
</dbReference>
<evidence type="ECO:0000259" key="8">
    <source>
        <dbReference type="Pfam" id="PF16212"/>
    </source>
</evidence>
<dbReference type="Gene3D" id="3.40.50.1000">
    <property type="entry name" value="HAD superfamily/HAD-like"/>
    <property type="match status" value="1"/>
</dbReference>
<dbReference type="PANTHER" id="PTHR24092">
    <property type="entry name" value="PROBABLE PHOSPHOLIPID-TRANSPORTING ATPASE"/>
    <property type="match status" value="1"/>
</dbReference>
<evidence type="ECO:0000256" key="6">
    <source>
        <dbReference type="ARBA" id="ARBA00023136"/>
    </source>
</evidence>
<keyword evidence="4" id="KW-0460">Magnesium</keyword>
<dbReference type="EMBL" id="HBEZ01045663">
    <property type="protein sequence ID" value="CAD8647719.1"/>
    <property type="molecule type" value="Transcribed_RNA"/>
</dbReference>
<evidence type="ECO:0000256" key="7">
    <source>
        <dbReference type="SAM" id="Phobius"/>
    </source>
</evidence>
<feature type="transmembrane region" description="Helical" evidence="7">
    <location>
        <begin position="139"/>
        <end position="161"/>
    </location>
</feature>
<evidence type="ECO:0000256" key="2">
    <source>
        <dbReference type="ARBA" id="ARBA00022692"/>
    </source>
</evidence>
<dbReference type="GO" id="GO:0005802">
    <property type="term" value="C:trans-Golgi network"/>
    <property type="evidence" value="ECO:0007669"/>
    <property type="project" value="TreeGrafter"/>
</dbReference>
<dbReference type="GO" id="GO:0006897">
    <property type="term" value="P:endocytosis"/>
    <property type="evidence" value="ECO:0007669"/>
    <property type="project" value="TreeGrafter"/>
</dbReference>
<evidence type="ECO:0000256" key="3">
    <source>
        <dbReference type="ARBA" id="ARBA00022723"/>
    </source>
</evidence>
<feature type="transmembrane region" description="Helical" evidence="7">
    <location>
        <begin position="245"/>
        <end position="265"/>
    </location>
</feature>
<feature type="transmembrane region" description="Helical" evidence="7">
    <location>
        <begin position="271"/>
        <end position="294"/>
    </location>
</feature>
<sequence length="319" mass="35649">MPLCTDPSPRHFIEVACKAPSVVCCRCAPTQKALVVRLLRRYAGKRCAAIGDGGNDVAMIQAADVGIGIEGKEGRQASLAADFSVTRFSHVARLMLWHGRNSYTRTARLSQFVIHRGLIISIIQAVFSAIYYFSTIALYSGWLVVGYSTVYTMLPVFSLVLDEDVDSETAFVYPELYRELQKGRRLCTRTFLLWVFKSIYQGGAIMLLCIYIFDDSFLHMVSITFTALLLTELLMVALEVQRWHWLMVAGELLSLLAYGGSIVALPEYFDVAYVLTATFWLKVVAITLVSCLPVSVGRWLQRRCAPPAYVKISRSAAEL</sequence>
<evidence type="ECO:0000256" key="5">
    <source>
        <dbReference type="ARBA" id="ARBA00022989"/>
    </source>
</evidence>
<dbReference type="NCBIfam" id="TIGR01494">
    <property type="entry name" value="ATPase_P-type"/>
    <property type="match status" value="1"/>
</dbReference>
<dbReference type="InterPro" id="IPR036412">
    <property type="entry name" value="HAD-like_sf"/>
</dbReference>
<dbReference type="InterPro" id="IPR023298">
    <property type="entry name" value="ATPase_P-typ_TM_dom_sf"/>
</dbReference>
<comment type="subcellular location">
    <subcellularLocation>
        <location evidence="1">Membrane</location>
        <topology evidence="1">Multi-pass membrane protein</topology>
    </subcellularLocation>
</comment>
<evidence type="ECO:0000313" key="9">
    <source>
        <dbReference type="EMBL" id="CAD8647719.1"/>
    </source>
</evidence>
<feature type="transmembrane region" description="Helical" evidence="7">
    <location>
        <begin position="113"/>
        <end position="133"/>
    </location>
</feature>
<protein>
    <recommendedName>
        <fullName evidence="8">P-type ATPase C-terminal domain-containing protein</fullName>
    </recommendedName>
</protein>
<name>A0A7S0QT48_9CRYP</name>
<dbReference type="AlphaFoldDB" id="A0A7S0QT48"/>
<dbReference type="GO" id="GO:0046872">
    <property type="term" value="F:metal ion binding"/>
    <property type="evidence" value="ECO:0007669"/>
    <property type="project" value="UniProtKB-KW"/>
</dbReference>
<gene>
    <name evidence="9" type="ORF">CCUR1050_LOCUS25167</name>
</gene>
<dbReference type="GO" id="GO:0016887">
    <property type="term" value="F:ATP hydrolysis activity"/>
    <property type="evidence" value="ECO:0007669"/>
    <property type="project" value="InterPro"/>
</dbReference>
<dbReference type="GO" id="GO:0006890">
    <property type="term" value="P:retrograde vesicle-mediated transport, Golgi to endoplasmic reticulum"/>
    <property type="evidence" value="ECO:0007669"/>
    <property type="project" value="TreeGrafter"/>
</dbReference>
<feature type="transmembrane region" description="Helical" evidence="7">
    <location>
        <begin position="191"/>
        <end position="213"/>
    </location>
</feature>
<keyword evidence="2 7" id="KW-0812">Transmembrane</keyword>
<dbReference type="SUPFAM" id="SSF81665">
    <property type="entry name" value="Calcium ATPase, transmembrane domain M"/>
    <property type="match status" value="1"/>
</dbReference>
<dbReference type="InterPro" id="IPR001757">
    <property type="entry name" value="P_typ_ATPase"/>
</dbReference>
<dbReference type="GO" id="GO:0140326">
    <property type="term" value="F:ATPase-coupled intramembrane lipid transporter activity"/>
    <property type="evidence" value="ECO:0007669"/>
    <property type="project" value="TreeGrafter"/>
</dbReference>
<reference evidence="9" key="1">
    <citation type="submission" date="2021-01" db="EMBL/GenBank/DDBJ databases">
        <authorList>
            <person name="Corre E."/>
            <person name="Pelletier E."/>
            <person name="Niang G."/>
            <person name="Scheremetjew M."/>
            <person name="Finn R."/>
            <person name="Kale V."/>
            <person name="Holt S."/>
            <person name="Cochrane G."/>
            <person name="Meng A."/>
            <person name="Brown T."/>
            <person name="Cohen L."/>
        </authorList>
    </citation>
    <scope>NUCLEOTIDE SEQUENCE</scope>
    <source>
        <strain evidence="9">CCAP979/52</strain>
    </source>
</reference>
<dbReference type="GO" id="GO:0045332">
    <property type="term" value="P:phospholipid translocation"/>
    <property type="evidence" value="ECO:0007669"/>
    <property type="project" value="TreeGrafter"/>
</dbReference>
<dbReference type="InterPro" id="IPR023214">
    <property type="entry name" value="HAD_sf"/>
</dbReference>
<dbReference type="GO" id="GO:0005768">
    <property type="term" value="C:endosome"/>
    <property type="evidence" value="ECO:0007669"/>
    <property type="project" value="TreeGrafter"/>
</dbReference>
<proteinExistence type="predicted"/>
<accession>A0A7S0QT48</accession>
<dbReference type="PANTHER" id="PTHR24092:SF5">
    <property type="entry name" value="PHOSPHOLIPID-TRANSPORTING ATPASE"/>
    <property type="match status" value="1"/>
</dbReference>